<reference evidence="1 2" key="1">
    <citation type="submission" date="2024-09" db="EMBL/GenBank/DDBJ databases">
        <title>Chromosome-scale assembly of Riccia fluitans.</title>
        <authorList>
            <person name="Paukszto L."/>
            <person name="Sawicki J."/>
            <person name="Karawczyk K."/>
            <person name="Piernik-Szablinska J."/>
            <person name="Szczecinska M."/>
            <person name="Mazdziarz M."/>
        </authorList>
    </citation>
    <scope>NUCLEOTIDE SEQUENCE [LARGE SCALE GENOMIC DNA]</scope>
    <source>
        <strain evidence="1">Rf_01</strain>
        <tissue evidence="1">Aerial parts of the thallus</tissue>
    </source>
</reference>
<gene>
    <name evidence="1" type="ORF">R1flu_006036</name>
</gene>
<sequence length="78" mass="8811">MHRCPEEEEKFDRSVGVVRDRSLALSLLRAAVFPRGDLPRRSCSSGIAFFSSLADLDRSISPKKLLGFGWWRGEEEGE</sequence>
<evidence type="ECO:0000313" key="2">
    <source>
        <dbReference type="Proteomes" id="UP001605036"/>
    </source>
</evidence>
<dbReference type="EMBL" id="JBHFFA010000003">
    <property type="protein sequence ID" value="KAL2634557.1"/>
    <property type="molecule type" value="Genomic_DNA"/>
</dbReference>
<comment type="caution">
    <text evidence="1">The sequence shown here is derived from an EMBL/GenBank/DDBJ whole genome shotgun (WGS) entry which is preliminary data.</text>
</comment>
<evidence type="ECO:0000313" key="1">
    <source>
        <dbReference type="EMBL" id="KAL2634557.1"/>
    </source>
</evidence>
<dbReference type="Proteomes" id="UP001605036">
    <property type="component" value="Unassembled WGS sequence"/>
</dbReference>
<keyword evidence="2" id="KW-1185">Reference proteome</keyword>
<proteinExistence type="predicted"/>
<accession>A0ABD1YXX3</accession>
<dbReference type="AlphaFoldDB" id="A0ABD1YXX3"/>
<name>A0ABD1YXX3_9MARC</name>
<organism evidence="1 2">
    <name type="scientific">Riccia fluitans</name>
    <dbReference type="NCBI Taxonomy" id="41844"/>
    <lineage>
        <taxon>Eukaryota</taxon>
        <taxon>Viridiplantae</taxon>
        <taxon>Streptophyta</taxon>
        <taxon>Embryophyta</taxon>
        <taxon>Marchantiophyta</taxon>
        <taxon>Marchantiopsida</taxon>
        <taxon>Marchantiidae</taxon>
        <taxon>Marchantiales</taxon>
        <taxon>Ricciaceae</taxon>
        <taxon>Riccia</taxon>
    </lineage>
</organism>
<protein>
    <submittedName>
        <fullName evidence="1">Uncharacterized protein</fullName>
    </submittedName>
</protein>